<comment type="caution">
    <text evidence="2">The sequence shown here is derived from an EMBL/GenBank/DDBJ whole genome shotgun (WGS) entry which is preliminary data.</text>
</comment>
<dbReference type="GeneID" id="72467110"/>
<reference evidence="2" key="1">
    <citation type="journal article" date="2022" name="Int. J. Syst. Evol. Microbiol.">
        <title>Prevotella lacticifex sp. nov., isolated from the rumen of cows.</title>
        <authorList>
            <person name="Shinkai T."/>
            <person name="Ikeyama N."/>
            <person name="Kumagai M."/>
            <person name="Ohmori H."/>
            <person name="Sakamoto M."/>
            <person name="Ohkuma M."/>
            <person name="Mitsumori M."/>
        </authorList>
    </citation>
    <scope>NUCLEOTIDE SEQUENCE</scope>
    <source>
        <strain evidence="2">R5076</strain>
    </source>
</reference>
<accession>A0A9R1CAB9</accession>
<sequence>MKYSVKCSHCGKAFVAETDEYGVFKYRCPYCKGIVTCRLSKPDNLTVEASSVIPVRDDQLSLPYYSSMPFVDSRVIHPSVEAIKSAGRTVENVGKKSKTTLTKVLDHIEVFFGWSGSRISRFRKEYDDADLWLFFGFSILFILFVFFGLYILAGLTKILAASHSAAFKYWLEFRNWFGNIF</sequence>
<keyword evidence="3" id="KW-1185">Reference proteome</keyword>
<dbReference type="Proteomes" id="UP000825483">
    <property type="component" value="Unassembled WGS sequence"/>
</dbReference>
<keyword evidence="1" id="KW-0812">Transmembrane</keyword>
<evidence type="ECO:0000256" key="1">
    <source>
        <dbReference type="SAM" id="Phobius"/>
    </source>
</evidence>
<protein>
    <submittedName>
        <fullName evidence="2">Uncharacterized protein</fullName>
    </submittedName>
</protein>
<gene>
    <name evidence="2" type="ORF">PRLR5076_17010</name>
</gene>
<feature type="transmembrane region" description="Helical" evidence="1">
    <location>
        <begin position="131"/>
        <end position="153"/>
    </location>
</feature>
<proteinExistence type="predicted"/>
<dbReference type="RefSeq" id="WP_223929065.1">
    <property type="nucleotide sequence ID" value="NZ_BPTU01000001.1"/>
</dbReference>
<keyword evidence="1" id="KW-1133">Transmembrane helix</keyword>
<evidence type="ECO:0000313" key="2">
    <source>
        <dbReference type="EMBL" id="GJG58850.1"/>
    </source>
</evidence>
<organism evidence="2 3">
    <name type="scientific">Prevotella lacticifex</name>
    <dbReference type="NCBI Taxonomy" id="2854755"/>
    <lineage>
        <taxon>Bacteria</taxon>
        <taxon>Pseudomonadati</taxon>
        <taxon>Bacteroidota</taxon>
        <taxon>Bacteroidia</taxon>
        <taxon>Bacteroidales</taxon>
        <taxon>Prevotellaceae</taxon>
        <taxon>Prevotella</taxon>
    </lineage>
</organism>
<dbReference type="AlphaFoldDB" id="A0A9R1CAB9"/>
<dbReference type="EMBL" id="BPUB01000002">
    <property type="protein sequence ID" value="GJG58850.1"/>
    <property type="molecule type" value="Genomic_DNA"/>
</dbReference>
<evidence type="ECO:0000313" key="3">
    <source>
        <dbReference type="Proteomes" id="UP000825483"/>
    </source>
</evidence>
<name>A0A9R1CAB9_9BACT</name>
<keyword evidence="1" id="KW-0472">Membrane</keyword>